<reference evidence="2" key="1">
    <citation type="journal article" date="2020" name="Stud. Mycol.">
        <title>101 Dothideomycetes genomes: a test case for predicting lifestyles and emergence of pathogens.</title>
        <authorList>
            <person name="Haridas S."/>
            <person name="Albert R."/>
            <person name="Binder M."/>
            <person name="Bloem J."/>
            <person name="Labutti K."/>
            <person name="Salamov A."/>
            <person name="Andreopoulos B."/>
            <person name="Baker S."/>
            <person name="Barry K."/>
            <person name="Bills G."/>
            <person name="Bluhm B."/>
            <person name="Cannon C."/>
            <person name="Castanera R."/>
            <person name="Culley D."/>
            <person name="Daum C."/>
            <person name="Ezra D."/>
            <person name="Gonzalez J."/>
            <person name="Henrissat B."/>
            <person name="Kuo A."/>
            <person name="Liang C."/>
            <person name="Lipzen A."/>
            <person name="Lutzoni F."/>
            <person name="Magnuson J."/>
            <person name="Mondo S."/>
            <person name="Nolan M."/>
            <person name="Ohm R."/>
            <person name="Pangilinan J."/>
            <person name="Park H.-J."/>
            <person name="Ramirez L."/>
            <person name="Alfaro M."/>
            <person name="Sun H."/>
            <person name="Tritt A."/>
            <person name="Yoshinaga Y."/>
            <person name="Zwiers L.-H."/>
            <person name="Turgeon B."/>
            <person name="Goodwin S."/>
            <person name="Spatafora J."/>
            <person name="Crous P."/>
            <person name="Grigoriev I."/>
        </authorList>
    </citation>
    <scope>NUCLEOTIDE SEQUENCE</scope>
    <source>
        <strain evidence="2">CBS 110217</strain>
    </source>
</reference>
<dbReference type="EMBL" id="ML978319">
    <property type="protein sequence ID" value="KAF2023890.1"/>
    <property type="molecule type" value="Genomic_DNA"/>
</dbReference>
<accession>A0A9P4GXP4</accession>
<protein>
    <submittedName>
        <fullName evidence="2">Uncharacterized protein</fullName>
    </submittedName>
</protein>
<proteinExistence type="predicted"/>
<dbReference type="AlphaFoldDB" id="A0A9P4GXP4"/>
<feature type="coiled-coil region" evidence="1">
    <location>
        <begin position="151"/>
        <end position="178"/>
    </location>
</feature>
<evidence type="ECO:0000313" key="3">
    <source>
        <dbReference type="Proteomes" id="UP000799777"/>
    </source>
</evidence>
<gene>
    <name evidence="2" type="ORF">EK21DRAFT_118341</name>
</gene>
<keyword evidence="3" id="KW-1185">Reference proteome</keyword>
<evidence type="ECO:0000256" key="1">
    <source>
        <dbReference type="SAM" id="Coils"/>
    </source>
</evidence>
<dbReference type="Proteomes" id="UP000799777">
    <property type="component" value="Unassembled WGS sequence"/>
</dbReference>
<sequence length="243" mass="26228">MARPLIPFLIKPMPFVSLIIPFPPASSVGAGPYPPLSLASLVVLLTLVSNVDRDGVGVKVLVFGSKLKLVASVVVPPSDDEAPYEGVKTEDSKSVDESTGQDVAVASVVVPPVMVVREGVLWVEENREKLGRVSVSKDVVLERLDEGVLVMAEVVEKKKELLADAEDELDEISVLEALDEEELLSTETEELLLEDDVALLEDELLGVEDELLLLDDNEDDDDDATSLVLEGNSEVSVSVELQK</sequence>
<keyword evidence="1" id="KW-0175">Coiled coil</keyword>
<organism evidence="2 3">
    <name type="scientific">Setomelanomma holmii</name>
    <dbReference type="NCBI Taxonomy" id="210430"/>
    <lineage>
        <taxon>Eukaryota</taxon>
        <taxon>Fungi</taxon>
        <taxon>Dikarya</taxon>
        <taxon>Ascomycota</taxon>
        <taxon>Pezizomycotina</taxon>
        <taxon>Dothideomycetes</taxon>
        <taxon>Pleosporomycetidae</taxon>
        <taxon>Pleosporales</taxon>
        <taxon>Pleosporineae</taxon>
        <taxon>Phaeosphaeriaceae</taxon>
        <taxon>Setomelanomma</taxon>
    </lineage>
</organism>
<evidence type="ECO:0000313" key="2">
    <source>
        <dbReference type="EMBL" id="KAF2023890.1"/>
    </source>
</evidence>
<name>A0A9P4GXP4_9PLEO</name>
<comment type="caution">
    <text evidence="2">The sequence shown here is derived from an EMBL/GenBank/DDBJ whole genome shotgun (WGS) entry which is preliminary data.</text>
</comment>